<dbReference type="Pfam" id="PF04082">
    <property type="entry name" value="Fungal_trans"/>
    <property type="match status" value="1"/>
</dbReference>
<reference evidence="9" key="1">
    <citation type="journal article" date="2020" name="Microb. Genom.">
        <title>Genetic diversity of clinical and environmental Mucorales isolates obtained from an investigation of mucormycosis cases among solid organ transplant recipients.</title>
        <authorList>
            <person name="Nguyen M.H."/>
            <person name="Kaul D."/>
            <person name="Muto C."/>
            <person name="Cheng S.J."/>
            <person name="Richter R.A."/>
            <person name="Bruno V.M."/>
            <person name="Liu G."/>
            <person name="Beyhan S."/>
            <person name="Sundermann A.J."/>
            <person name="Mounaud S."/>
            <person name="Pasculle A.W."/>
            <person name="Nierman W.C."/>
            <person name="Driscoll E."/>
            <person name="Cumbie R."/>
            <person name="Clancy C.J."/>
            <person name="Dupont C.L."/>
        </authorList>
    </citation>
    <scope>NUCLEOTIDE SEQUENCE</scope>
    <source>
        <strain evidence="9">GL11</strain>
    </source>
</reference>
<dbReference type="InterPro" id="IPR051615">
    <property type="entry name" value="Transcr_Regulatory_Elem"/>
</dbReference>
<evidence type="ECO:0000256" key="7">
    <source>
        <dbReference type="SAM" id="MobiDB-lite"/>
    </source>
</evidence>
<name>A0A9P7BVK9_RHIOR</name>
<dbReference type="InterPro" id="IPR036457">
    <property type="entry name" value="PPM-type-like_dom_sf"/>
</dbReference>
<evidence type="ECO:0000313" key="10">
    <source>
        <dbReference type="Proteomes" id="UP000716291"/>
    </source>
</evidence>
<sequence length="1328" mass="152040">MSIPLRTALATAAGFGAFGSAGSYYYLKSSHKESLSTPVKEDVPKHHDRHAFQLLSKDEISKRLRSGQFATKPQIKHVKAVYTNRLPSNNPVEDNYSINTFQQGLIAGVYDGHIGPECSKLIKNQLPIYMARELDKSPLSEEETEQAISTAFVELDQDIQQRLYNLFPKNLKKTSEEDIKAAIARQPDQKATQAIIDEAINGSCALTVYLKDGVVYSSNTGDSRVVIVSQDEEGNWKGRRLVEEESPARPEWKAHMIAQHPPEESDVIVKRNRIFGLIAVGGSFGDIMYKVPVEYQMKVFPYLPYDTYKRFARYHHRIVVNYRTPPYLESKPLVSRHKLQRGDRFIILGTDGLWDELSWDDCRSREGDQVAAEIMSRWKTQGEMNPATHLTRQALLYDAVYKNVKVKEPVENEELELSKRLTRQPSRSFRDDITITVIELDVNQNDTEPVLTEVGPIQQVEELDASVPRYAEDLEKRIERMEKLIQDVRSTEAKKQQGMISAELEKNKAIIRQRQRSENNKYTVHNDSTPTTVLNNLFQEFLDPKQCPPGIKQEPVQYLGELSPFQLLSNKIDFSSEKRWGNHTVKKFGEDSVLVYDAEPKIEVDQKRQMIPLIEWPEDIHPVCENIHKYIYSVAGIDKYTTVRLLKIYFANIHPILPLIDKTEFIDQYRGRLSTYPSGELLNAMFGAAARFVEHENLEAKGKPTSCVSWDVPVGWANGFFDRAEYLLNTMSSVPTLSKIQAILLILHHRTDMNVKCSEAWQMAGLAIRLALLLGLHRNCEKWDMSQREKETRKRVWWVLYITDVFQASIVGRSISLRDEDMNVDYPEVTADWEEVMDAYAVDKERLLNNELFPRFPSLTLPIEISVAARGRPRIYELFLQFIKLSRVISRILLGLHTPKAKKFSYEHGSDQIVAMMDHELTEWRYNFSSTIRNSQIPDFNQERGHFAPNIAFMLIFYFGTLILLHQPFLKKTVSKSSATSQQICSSAASRGLRIAHGLSIRDFLMCPYGFSVYPLRQFGLIQIFTAKNPNPQISSAGREDLMKGYAVVQKIKDMSLNAKLTHMLYDVLMIHMDHFEESKKKKKDSDKTNLYTTNEEPLVEQSRDQGNHNVNSINTQAGFLQSSSIINTSQFYQSGIYHYMPGTKEEAFSLSQFGFNTATSETGLLDNTLQNANVSEGYDILMGQQIVNDLGASNNIFRNDPSNLFWSLPTEFDVDALMTWLEGMNDIEWLPVNQVVPFWTFVSIGRDHHRVFVGDCHSHHLEQCGLFIYCVSSHSIIRRDKGQKVEIGFSMRQKSLMLLIDGTCSLIVFQCELLVKVSLMHEIECNP</sequence>
<accession>A0A9P7BVK9</accession>
<keyword evidence="10" id="KW-1185">Reference proteome</keyword>
<keyword evidence="6" id="KW-0539">Nucleus</keyword>
<comment type="caution">
    <text evidence="9">The sequence shown here is derived from an EMBL/GenBank/DDBJ whole genome shotgun (WGS) entry which is preliminary data.</text>
</comment>
<evidence type="ECO:0000256" key="5">
    <source>
        <dbReference type="ARBA" id="ARBA00023163"/>
    </source>
</evidence>
<dbReference type="PANTHER" id="PTHR31313">
    <property type="entry name" value="TY1 ENHANCER ACTIVATOR"/>
    <property type="match status" value="1"/>
</dbReference>
<dbReference type="GO" id="GO:0008270">
    <property type="term" value="F:zinc ion binding"/>
    <property type="evidence" value="ECO:0007669"/>
    <property type="project" value="InterPro"/>
</dbReference>
<feature type="region of interest" description="Disordered" evidence="7">
    <location>
        <begin position="1079"/>
        <end position="1107"/>
    </location>
</feature>
<evidence type="ECO:0000256" key="1">
    <source>
        <dbReference type="ARBA" id="ARBA00022723"/>
    </source>
</evidence>
<dbReference type="SMART" id="SM00332">
    <property type="entry name" value="PP2Cc"/>
    <property type="match status" value="1"/>
</dbReference>
<feature type="domain" description="PPM-type phosphatase" evidence="8">
    <location>
        <begin position="78"/>
        <end position="440"/>
    </location>
</feature>
<keyword evidence="5" id="KW-0804">Transcription</keyword>
<dbReference type="GO" id="GO:0006351">
    <property type="term" value="P:DNA-templated transcription"/>
    <property type="evidence" value="ECO:0007669"/>
    <property type="project" value="InterPro"/>
</dbReference>
<feature type="compositionally biased region" description="Basic and acidic residues" evidence="7">
    <location>
        <begin position="1079"/>
        <end position="1088"/>
    </location>
</feature>
<dbReference type="CDD" id="cd12148">
    <property type="entry name" value="fungal_TF_MHR"/>
    <property type="match status" value="1"/>
</dbReference>
<keyword evidence="1" id="KW-0479">Metal-binding</keyword>
<evidence type="ECO:0000256" key="4">
    <source>
        <dbReference type="ARBA" id="ARBA00023125"/>
    </source>
</evidence>
<proteinExistence type="predicted"/>
<dbReference type="SMART" id="SM00906">
    <property type="entry name" value="Fungal_trans"/>
    <property type="match status" value="1"/>
</dbReference>
<dbReference type="PROSITE" id="PS51746">
    <property type="entry name" value="PPM_2"/>
    <property type="match status" value="1"/>
</dbReference>
<protein>
    <recommendedName>
        <fullName evidence="8">PPM-type phosphatase domain-containing protein</fullName>
    </recommendedName>
</protein>
<evidence type="ECO:0000256" key="6">
    <source>
        <dbReference type="ARBA" id="ARBA00023242"/>
    </source>
</evidence>
<evidence type="ECO:0000256" key="3">
    <source>
        <dbReference type="ARBA" id="ARBA00023015"/>
    </source>
</evidence>
<evidence type="ECO:0000313" key="9">
    <source>
        <dbReference type="EMBL" id="KAG1312323.1"/>
    </source>
</evidence>
<dbReference type="PANTHER" id="PTHR31313:SF81">
    <property type="entry name" value="TY1 ENHANCER ACTIVATOR"/>
    <property type="match status" value="1"/>
</dbReference>
<dbReference type="Pfam" id="PF00481">
    <property type="entry name" value="PP2C"/>
    <property type="match status" value="1"/>
</dbReference>
<dbReference type="SUPFAM" id="SSF81606">
    <property type="entry name" value="PP2C-like"/>
    <property type="match status" value="1"/>
</dbReference>
<dbReference type="Proteomes" id="UP000716291">
    <property type="component" value="Unassembled WGS sequence"/>
</dbReference>
<keyword evidence="2" id="KW-0862">Zinc</keyword>
<evidence type="ECO:0000256" key="2">
    <source>
        <dbReference type="ARBA" id="ARBA00022833"/>
    </source>
</evidence>
<keyword evidence="4" id="KW-0238">DNA-binding</keyword>
<dbReference type="InterPro" id="IPR001932">
    <property type="entry name" value="PPM-type_phosphatase-like_dom"/>
</dbReference>
<organism evidence="9 10">
    <name type="scientific">Rhizopus oryzae</name>
    <name type="common">Mucormycosis agent</name>
    <name type="synonym">Rhizopus arrhizus var. delemar</name>
    <dbReference type="NCBI Taxonomy" id="64495"/>
    <lineage>
        <taxon>Eukaryota</taxon>
        <taxon>Fungi</taxon>
        <taxon>Fungi incertae sedis</taxon>
        <taxon>Mucoromycota</taxon>
        <taxon>Mucoromycotina</taxon>
        <taxon>Mucoromycetes</taxon>
        <taxon>Mucorales</taxon>
        <taxon>Mucorineae</taxon>
        <taxon>Rhizopodaceae</taxon>
        <taxon>Rhizopus</taxon>
    </lineage>
</organism>
<evidence type="ECO:0000259" key="8">
    <source>
        <dbReference type="PROSITE" id="PS51746"/>
    </source>
</evidence>
<dbReference type="InterPro" id="IPR007219">
    <property type="entry name" value="XnlR_reg_dom"/>
</dbReference>
<dbReference type="CDD" id="cd00143">
    <property type="entry name" value="PP2Cc"/>
    <property type="match status" value="1"/>
</dbReference>
<dbReference type="EMBL" id="JAANQT010000294">
    <property type="protein sequence ID" value="KAG1312323.1"/>
    <property type="molecule type" value="Genomic_DNA"/>
</dbReference>
<keyword evidence="3" id="KW-0805">Transcription regulation</keyword>
<dbReference type="Gene3D" id="3.60.40.10">
    <property type="entry name" value="PPM-type phosphatase domain"/>
    <property type="match status" value="1"/>
</dbReference>
<dbReference type="GO" id="GO:0003677">
    <property type="term" value="F:DNA binding"/>
    <property type="evidence" value="ECO:0007669"/>
    <property type="project" value="UniProtKB-KW"/>
</dbReference>
<gene>
    <name evidence="9" type="ORF">G6F64_003117</name>
</gene>